<feature type="region of interest" description="Disordered" evidence="1">
    <location>
        <begin position="531"/>
        <end position="644"/>
    </location>
</feature>
<name>A0A9W9CNX0_9PLEO</name>
<accession>A0A9W9CNX0</accession>
<feature type="compositionally biased region" description="Polar residues" evidence="1">
    <location>
        <begin position="576"/>
        <end position="588"/>
    </location>
</feature>
<feature type="compositionally biased region" description="Low complexity" evidence="1">
    <location>
        <begin position="538"/>
        <end position="563"/>
    </location>
</feature>
<feature type="compositionally biased region" description="Basic residues" evidence="1">
    <location>
        <begin position="621"/>
        <end position="630"/>
    </location>
</feature>
<evidence type="ECO:0000313" key="3">
    <source>
        <dbReference type="EMBL" id="KAJ4373921.1"/>
    </source>
</evidence>
<feature type="compositionally biased region" description="Low complexity" evidence="1">
    <location>
        <begin position="606"/>
        <end position="618"/>
    </location>
</feature>
<sequence length="837" mass="93230">MSSVRVPISDAFLAALQEAFWAASLLVPASLRPQFILVGSGAMLYHGFRRRAEDLDIVGTAAAHWAFLDGAREDERFSVMTDGDLLELGDEAVPGLKYEPMAFGEVFVASLPDLWRMKARAFVVTRPGEKRADLEDYNWLVGQMVEKAVEYDPVELLEMILDELKDRLHVLSQPAGRRRDNARLRSTSTLIKMSLFGGSLPPTESPYQSDDSQHSTASSLSPPGRPTQPQTAQAPSIDSASHSGSDIEESDEDLRTRSNRFTGHPQTWNRYTAADRQIALSLEQIEQANLAAHLYNAHALKRRVRRPREDLTGIEKWQSRDRWLKTGEALQYTDLWGEIQKELVPSKDWTAWPLPPTRVPISREKATDRATEGLHDDWMIGGESTHDAGQEVREEMLAMFLRLAKETWEERASEDDSQRGRDHTTRSRSRSRSKSVISTRSRRSTSRIDVDMKDGDSIEKRNEDLQQDREEQSGPEKGKRSGRKPQDEVFAKPTLTTDDARAQRLLQPTINSMLSKLDDLALAVRRTRLNHFGRGGSSDRSSMSEFTSGVESGEFSSASSTRSTSRDAQSRKASGRPSSRATSTQTGRNAKKGKSSTANQEELLDSDVVSSDASNSDASKNKLHTRKRSRSLSSTSETGASSNRDWSGRVGLLDWSEILGLAAVRGWDERAIARTAQRCATLFGESMSFTPFEESLAVKSLEEPVHYIPSTIPAPDILPVSGPSVSKRPFYQIGTLRCPHTDCYGHIKDFALPYRVVEHCMRVHGYDPRTNDSDNEERTVGGVHIDGFLKPVTSKPGWLGHGRSKAGKASKKQKRDEEMLESFEAGMAVAEDSKPVV</sequence>
<dbReference type="Pfam" id="PF10680">
    <property type="entry name" value="RRN9"/>
    <property type="match status" value="1"/>
</dbReference>
<feature type="region of interest" description="Disordered" evidence="1">
    <location>
        <begin position="794"/>
        <end position="819"/>
    </location>
</feature>
<feature type="compositionally biased region" description="Basic residues" evidence="1">
    <location>
        <begin position="802"/>
        <end position="813"/>
    </location>
</feature>
<feature type="region of interest" description="Disordered" evidence="1">
    <location>
        <begin position="408"/>
        <end position="501"/>
    </location>
</feature>
<feature type="region of interest" description="Disordered" evidence="1">
    <location>
        <begin position="200"/>
        <end position="268"/>
    </location>
</feature>
<reference evidence="3" key="1">
    <citation type="submission" date="2022-10" db="EMBL/GenBank/DDBJ databases">
        <title>Tapping the CABI collections for fungal endophytes: first genome assemblies for Collariella, Neodidymelliopsis, Ascochyta clinopodiicola, Didymella pomorum, Didymosphaeria variabile, Neocosmospora piperis and Neocucurbitaria cava.</title>
        <authorList>
            <person name="Hill R."/>
        </authorList>
    </citation>
    <scope>NUCLEOTIDE SEQUENCE</scope>
    <source>
        <strain evidence="3">IMI 356814</strain>
    </source>
</reference>
<feature type="compositionally biased region" description="Basic and acidic residues" evidence="1">
    <location>
        <begin position="408"/>
        <end position="425"/>
    </location>
</feature>
<dbReference type="Proteomes" id="UP001140560">
    <property type="component" value="Unassembled WGS sequence"/>
</dbReference>
<feature type="domain" description="Rrn9" evidence="2">
    <location>
        <begin position="282"/>
        <end position="365"/>
    </location>
</feature>
<proteinExistence type="predicted"/>
<keyword evidence="3" id="KW-0808">Transferase</keyword>
<feature type="compositionally biased region" description="Polar residues" evidence="1">
    <location>
        <begin position="259"/>
        <end position="268"/>
    </location>
</feature>
<dbReference type="AlphaFoldDB" id="A0A9W9CNX0"/>
<keyword evidence="3" id="KW-0012">Acyltransferase</keyword>
<dbReference type="EMBL" id="JAPEUY010000004">
    <property type="protein sequence ID" value="KAJ4373921.1"/>
    <property type="molecule type" value="Genomic_DNA"/>
</dbReference>
<feature type="compositionally biased region" description="Basic and acidic residues" evidence="1">
    <location>
        <begin position="446"/>
        <end position="490"/>
    </location>
</feature>
<evidence type="ECO:0000256" key="1">
    <source>
        <dbReference type="SAM" id="MobiDB-lite"/>
    </source>
</evidence>
<feature type="compositionally biased region" description="Low complexity" evidence="1">
    <location>
        <begin position="631"/>
        <end position="644"/>
    </location>
</feature>
<evidence type="ECO:0000259" key="2">
    <source>
        <dbReference type="Pfam" id="PF10680"/>
    </source>
</evidence>
<dbReference type="EC" id="2.3.1.254" evidence="3"/>
<protein>
    <submittedName>
        <fullName evidence="3">N-terminal acetyltransferase</fullName>
        <ecNumber evidence="3">2.3.1.254</ecNumber>
    </submittedName>
</protein>
<keyword evidence="4" id="KW-1185">Reference proteome</keyword>
<feature type="compositionally biased region" description="Polar residues" evidence="1">
    <location>
        <begin position="205"/>
        <end position="244"/>
    </location>
</feature>
<organism evidence="3 4">
    <name type="scientific">Neocucurbitaria cava</name>
    <dbReference type="NCBI Taxonomy" id="798079"/>
    <lineage>
        <taxon>Eukaryota</taxon>
        <taxon>Fungi</taxon>
        <taxon>Dikarya</taxon>
        <taxon>Ascomycota</taxon>
        <taxon>Pezizomycotina</taxon>
        <taxon>Dothideomycetes</taxon>
        <taxon>Pleosporomycetidae</taxon>
        <taxon>Pleosporales</taxon>
        <taxon>Pleosporineae</taxon>
        <taxon>Cucurbitariaceae</taxon>
        <taxon>Neocucurbitaria</taxon>
    </lineage>
</organism>
<comment type="caution">
    <text evidence="3">The sequence shown here is derived from an EMBL/GenBank/DDBJ whole genome shotgun (WGS) entry which is preliminary data.</text>
</comment>
<evidence type="ECO:0000313" key="4">
    <source>
        <dbReference type="Proteomes" id="UP001140560"/>
    </source>
</evidence>
<dbReference type="GO" id="GO:0120518">
    <property type="term" value="F:protein N-terminal-methionine acetyltransferase activity"/>
    <property type="evidence" value="ECO:0007669"/>
    <property type="project" value="UniProtKB-EC"/>
</dbReference>
<dbReference type="OrthoDB" id="5412288at2759"/>
<gene>
    <name evidence="3" type="primary">NAT3</name>
    <name evidence="3" type="ORF">N0V83_002660</name>
</gene>
<dbReference type="InterPro" id="IPR019622">
    <property type="entry name" value="Rrn9_dom"/>
</dbReference>